<feature type="transmembrane region" description="Helical" evidence="9">
    <location>
        <begin position="79"/>
        <end position="101"/>
    </location>
</feature>
<dbReference type="FunFam" id="1.10.3720.10:FF:000003">
    <property type="entry name" value="Aliphatic sulfonate ABC transporter permease"/>
    <property type="match status" value="1"/>
</dbReference>
<comment type="function">
    <text evidence="8">Probably part of an ABC transporter complex. Probably responsible for the translocation of the substrate across the membrane.</text>
</comment>
<protein>
    <submittedName>
        <fullName evidence="11">ABC transporter permease</fullName>
    </submittedName>
</protein>
<gene>
    <name evidence="11" type="ORF">DKG75_19375</name>
</gene>
<evidence type="ECO:0000256" key="9">
    <source>
        <dbReference type="RuleBase" id="RU363032"/>
    </source>
</evidence>
<dbReference type="CDD" id="cd06261">
    <property type="entry name" value="TM_PBP2"/>
    <property type="match status" value="1"/>
</dbReference>
<dbReference type="GO" id="GO:0005886">
    <property type="term" value="C:plasma membrane"/>
    <property type="evidence" value="ECO:0007669"/>
    <property type="project" value="UniProtKB-SubCell"/>
</dbReference>
<dbReference type="PANTHER" id="PTHR30151">
    <property type="entry name" value="ALKANE SULFONATE ABC TRANSPORTER-RELATED, MEMBRANE SUBUNIT"/>
    <property type="match status" value="1"/>
</dbReference>
<keyword evidence="7 9" id="KW-0472">Membrane</keyword>
<evidence type="ECO:0000256" key="5">
    <source>
        <dbReference type="ARBA" id="ARBA00022692"/>
    </source>
</evidence>
<evidence type="ECO:0000256" key="1">
    <source>
        <dbReference type="ARBA" id="ARBA00004651"/>
    </source>
</evidence>
<feature type="transmembrane region" description="Helical" evidence="9">
    <location>
        <begin position="177"/>
        <end position="194"/>
    </location>
</feature>
<dbReference type="GO" id="GO:0042918">
    <property type="term" value="P:alkanesulfonate transmembrane transport"/>
    <property type="evidence" value="ECO:0007669"/>
    <property type="project" value="UniProtKB-ARBA"/>
</dbReference>
<evidence type="ECO:0000256" key="4">
    <source>
        <dbReference type="ARBA" id="ARBA00022475"/>
    </source>
</evidence>
<keyword evidence="5 9" id="KW-0812">Transmembrane</keyword>
<dbReference type="GO" id="GO:0010438">
    <property type="term" value="P:cellular response to sulfur starvation"/>
    <property type="evidence" value="ECO:0007669"/>
    <property type="project" value="TreeGrafter"/>
</dbReference>
<feature type="domain" description="ABC transmembrane type-1" evidence="10">
    <location>
        <begin position="71"/>
        <end position="251"/>
    </location>
</feature>
<feature type="transmembrane region" description="Helical" evidence="9">
    <location>
        <begin position="113"/>
        <end position="131"/>
    </location>
</feature>
<dbReference type="OrthoDB" id="8138334at2"/>
<dbReference type="PROSITE" id="PS50928">
    <property type="entry name" value="ABC_TM1"/>
    <property type="match status" value="1"/>
</dbReference>
<keyword evidence="6 9" id="KW-1133">Transmembrane helix</keyword>
<reference evidence="12" key="1">
    <citation type="submission" date="2018-05" db="EMBL/GenBank/DDBJ databases">
        <title>Zavarzinia sp. HR-AS.</title>
        <authorList>
            <person name="Lee Y."/>
            <person name="Jeon C.O."/>
        </authorList>
    </citation>
    <scope>NUCLEOTIDE SEQUENCE [LARGE SCALE GENOMIC DNA]</scope>
    <source>
        <strain evidence="12">DSM 1231</strain>
    </source>
</reference>
<evidence type="ECO:0000256" key="3">
    <source>
        <dbReference type="ARBA" id="ARBA00022448"/>
    </source>
</evidence>
<dbReference type="Gene3D" id="1.10.3720.10">
    <property type="entry name" value="MetI-like"/>
    <property type="match status" value="1"/>
</dbReference>
<keyword evidence="12" id="KW-1185">Reference proteome</keyword>
<dbReference type="Proteomes" id="UP000246077">
    <property type="component" value="Unassembled WGS sequence"/>
</dbReference>
<feature type="transmembrane region" description="Helical" evidence="9">
    <location>
        <begin position="137"/>
        <end position="157"/>
    </location>
</feature>
<proteinExistence type="inferred from homology"/>
<dbReference type="Pfam" id="PF00528">
    <property type="entry name" value="BPD_transp_1"/>
    <property type="match status" value="1"/>
</dbReference>
<keyword evidence="4" id="KW-1003">Cell membrane</keyword>
<evidence type="ECO:0000256" key="6">
    <source>
        <dbReference type="ARBA" id="ARBA00022989"/>
    </source>
</evidence>
<evidence type="ECO:0000313" key="11">
    <source>
        <dbReference type="EMBL" id="PWR19119.1"/>
    </source>
</evidence>
<evidence type="ECO:0000259" key="10">
    <source>
        <dbReference type="PROSITE" id="PS50928"/>
    </source>
</evidence>
<dbReference type="InterPro" id="IPR035906">
    <property type="entry name" value="MetI-like_sf"/>
</dbReference>
<keyword evidence="3 9" id="KW-0813">Transport</keyword>
<sequence length="269" mass="27871">MASLDLPLPAPPRRLAVTPWVLALALPLLLGAGWEAAVAAGLASGRLLPPPSRIAATLWDLAASGELSAHVLATLGRVAAGFALGAAAGIAIGAAAGYSRLFRYLVDPSLQGLRAIPSLAWVPLFILWLGIFEESKIALIAIGVLFPVYLGVSGAILSVDRRIVEVGRVFRLKGLELVGRVLLPAILPATILALRTGLGLGWMFVVAAEIMGASEGLGYLLVDGQQLGKPDQILAAIIVFALLGKLTDGLVVAVTAPFLRWQDAFGGVA</sequence>
<evidence type="ECO:0000256" key="8">
    <source>
        <dbReference type="ARBA" id="ARBA00056719"/>
    </source>
</evidence>
<evidence type="ECO:0000256" key="7">
    <source>
        <dbReference type="ARBA" id="ARBA00023136"/>
    </source>
</evidence>
<name>A0A317DWQ4_9PROT</name>
<organism evidence="11 12">
    <name type="scientific">Zavarzinia compransoris</name>
    <dbReference type="NCBI Taxonomy" id="1264899"/>
    <lineage>
        <taxon>Bacteria</taxon>
        <taxon>Pseudomonadati</taxon>
        <taxon>Pseudomonadota</taxon>
        <taxon>Alphaproteobacteria</taxon>
        <taxon>Rhodospirillales</taxon>
        <taxon>Zavarziniaceae</taxon>
        <taxon>Zavarzinia</taxon>
    </lineage>
</organism>
<dbReference type="EMBL" id="QGLF01000005">
    <property type="protein sequence ID" value="PWR19119.1"/>
    <property type="molecule type" value="Genomic_DNA"/>
</dbReference>
<comment type="caution">
    <text evidence="11">The sequence shown here is derived from an EMBL/GenBank/DDBJ whole genome shotgun (WGS) entry which is preliminary data.</text>
</comment>
<evidence type="ECO:0000256" key="2">
    <source>
        <dbReference type="ARBA" id="ARBA00009306"/>
    </source>
</evidence>
<dbReference type="SUPFAM" id="SSF161098">
    <property type="entry name" value="MetI-like"/>
    <property type="match status" value="1"/>
</dbReference>
<evidence type="ECO:0000313" key="12">
    <source>
        <dbReference type="Proteomes" id="UP000246077"/>
    </source>
</evidence>
<comment type="subcellular location">
    <subcellularLocation>
        <location evidence="1 9">Cell membrane</location>
        <topology evidence="1 9">Multi-pass membrane protein</topology>
    </subcellularLocation>
</comment>
<dbReference type="AlphaFoldDB" id="A0A317DWQ4"/>
<feature type="transmembrane region" description="Helical" evidence="9">
    <location>
        <begin position="200"/>
        <end position="222"/>
    </location>
</feature>
<comment type="similarity">
    <text evidence="2 9">Belongs to the binding-protein-dependent transport system permease family.</text>
</comment>
<dbReference type="PANTHER" id="PTHR30151:SF39">
    <property type="entry name" value="ABC TRANSPORTER PERMEASE PROTEIN"/>
    <property type="match status" value="1"/>
</dbReference>
<accession>A0A317DWQ4</accession>
<feature type="transmembrane region" description="Helical" evidence="9">
    <location>
        <begin position="234"/>
        <end position="259"/>
    </location>
</feature>
<feature type="transmembrane region" description="Helical" evidence="9">
    <location>
        <begin position="20"/>
        <end position="42"/>
    </location>
</feature>
<dbReference type="InterPro" id="IPR000515">
    <property type="entry name" value="MetI-like"/>
</dbReference>
<dbReference type="RefSeq" id="WP_109922803.1">
    <property type="nucleotide sequence ID" value="NZ_QGLF01000005.1"/>
</dbReference>